<dbReference type="GO" id="GO:0030030">
    <property type="term" value="P:cell projection organization"/>
    <property type="evidence" value="ECO:0007669"/>
    <property type="project" value="UniProtKB-KW"/>
</dbReference>
<keyword evidence="5" id="KW-0966">Cell projection</keyword>
<dbReference type="PANTHER" id="PTHR12968:SF1">
    <property type="entry name" value="B9 DOMAIN-CONTAINING PROTEIN 1"/>
    <property type="match status" value="1"/>
</dbReference>
<evidence type="ECO:0000313" key="9">
    <source>
        <dbReference type="Proteomes" id="UP000829354"/>
    </source>
</evidence>
<organism evidence="8 9">
    <name type="scientific">Caenorhabditis briggsae</name>
    <dbReference type="NCBI Taxonomy" id="6238"/>
    <lineage>
        <taxon>Eukaryota</taxon>
        <taxon>Metazoa</taxon>
        <taxon>Ecdysozoa</taxon>
        <taxon>Nematoda</taxon>
        <taxon>Chromadorea</taxon>
        <taxon>Rhabditida</taxon>
        <taxon>Rhabditina</taxon>
        <taxon>Rhabditomorpha</taxon>
        <taxon>Rhabditoidea</taxon>
        <taxon>Rhabditidae</taxon>
        <taxon>Peloderinae</taxon>
        <taxon>Caenorhabditis</taxon>
    </lineage>
</organism>
<protein>
    <recommendedName>
        <fullName evidence="7">B9 domain-containing protein 1</fullName>
    </recommendedName>
</protein>
<dbReference type="EMBL" id="CP092621">
    <property type="protein sequence ID" value="UMM16728.1"/>
    <property type="molecule type" value="Genomic_DNA"/>
</dbReference>
<reference evidence="8 9" key="1">
    <citation type="submission" date="2022-04" db="EMBL/GenBank/DDBJ databases">
        <title>Chromosome-level reference genomes for two strains of Caenorhabditis briggsae: an improved platform for comparative genomics.</title>
        <authorList>
            <person name="Stevens L."/>
            <person name="Andersen E."/>
        </authorList>
    </citation>
    <scope>NUCLEOTIDE SEQUENCE [LARGE SCALE GENOMIC DNA]</scope>
    <source>
        <strain evidence="8">VX34</strain>
        <tissue evidence="8">Whole-organism</tissue>
    </source>
</reference>
<evidence type="ECO:0000256" key="4">
    <source>
        <dbReference type="ARBA" id="ARBA00023212"/>
    </source>
</evidence>
<dbReference type="Pfam" id="PF07162">
    <property type="entry name" value="B9-C2"/>
    <property type="match status" value="1"/>
</dbReference>
<evidence type="ECO:0000313" key="8">
    <source>
        <dbReference type="EMBL" id="UMM16728.1"/>
    </source>
</evidence>
<dbReference type="AlphaFoldDB" id="A0AAE9EB39"/>
<keyword evidence="4" id="KW-0206">Cytoskeleton</keyword>
<keyword evidence="9" id="KW-1185">Reference proteome</keyword>
<evidence type="ECO:0000256" key="1">
    <source>
        <dbReference type="ARBA" id="ARBA00004120"/>
    </source>
</evidence>
<accession>A0AAE9EB39</accession>
<comment type="subcellular location">
    <subcellularLocation>
        <location evidence="1">Cytoplasm</location>
        <location evidence="1">Cytoskeleton</location>
        <location evidence="1">Cilium basal body</location>
    </subcellularLocation>
</comment>
<proteinExistence type="inferred from homology"/>
<dbReference type="InterPro" id="IPR009667">
    <property type="entry name" value="DUF1258"/>
</dbReference>
<gene>
    <name evidence="8" type="ORF">L5515_013617</name>
</gene>
<dbReference type="GO" id="GO:0005929">
    <property type="term" value="C:cilium"/>
    <property type="evidence" value="ECO:0007669"/>
    <property type="project" value="UniProtKB-ARBA"/>
</dbReference>
<evidence type="ECO:0000256" key="6">
    <source>
        <dbReference type="ARBA" id="ARBA00038411"/>
    </source>
</evidence>
<dbReference type="PANTHER" id="PTHR12968">
    <property type="entry name" value="B9 DOMAIN-CONTAINING"/>
    <property type="match status" value="1"/>
</dbReference>
<keyword evidence="3" id="KW-0970">Cilium biogenesis/degradation</keyword>
<dbReference type="Pfam" id="PF06869">
    <property type="entry name" value="DUF1258"/>
    <property type="match status" value="1"/>
</dbReference>
<dbReference type="PROSITE" id="PS51381">
    <property type="entry name" value="C2_B9"/>
    <property type="match status" value="1"/>
</dbReference>
<dbReference type="Proteomes" id="UP000829354">
    <property type="component" value="Chromosome II"/>
</dbReference>
<comment type="similarity">
    <text evidence="6">Belongs to the B9D family.</text>
</comment>
<keyword evidence="2" id="KW-0963">Cytoplasm</keyword>
<evidence type="ECO:0000256" key="5">
    <source>
        <dbReference type="ARBA" id="ARBA00023273"/>
    </source>
</evidence>
<evidence type="ECO:0000256" key="7">
    <source>
        <dbReference type="ARBA" id="ARBA00039274"/>
    </source>
</evidence>
<sequence>MEKSDSVSLTVHGNVRITEFPEESNVCVKLNTVAVGDWKIITGDTVALSSFSYRGADNRIFIDLPFECGLKGSSPFMWPRLVLNCFSKDTSGKDCVIGYGVLPIPTEPGKHICRVHCFLPEPSSIVQQMMAKLRRMNAEFVDPLLPANADGRYACRTSTRGYVDIEINVSIKSSETGYRFAPSASSEAKINNSHQNVPSSIADLAGIVAVGGEEHADIFGADSENEEKWTRKISHARDDVLQFLAASCLSRLSQQEYERFLSAHDFGFERDVEELWNYNRNKFSVLYFCNMCGRRMMQSDNCCGEIVKFVRIGVLSQLKELVQEHISSILAIREKFVCDGFGQEFTEDLETSCTCAAREVLINLIDRIRKELKKLNYDTTTILHQLNHVISQEADDIDRSLLDSTGPPIQRLLCLS</sequence>
<evidence type="ECO:0000256" key="2">
    <source>
        <dbReference type="ARBA" id="ARBA00022490"/>
    </source>
</evidence>
<name>A0AAE9EB39_CAEBR</name>
<evidence type="ECO:0000256" key="3">
    <source>
        <dbReference type="ARBA" id="ARBA00022794"/>
    </source>
</evidence>
<dbReference type="InterPro" id="IPR010796">
    <property type="entry name" value="C2_B9-type_dom"/>
</dbReference>